<dbReference type="SMART" id="SM00848">
    <property type="entry name" value="Inhibitor_I29"/>
    <property type="match status" value="1"/>
</dbReference>
<evidence type="ECO:0000313" key="4">
    <source>
        <dbReference type="Proteomes" id="UP001229421"/>
    </source>
</evidence>
<name>A0AAD8KT75_TARER</name>
<keyword evidence="4" id="KW-1185">Reference proteome</keyword>
<evidence type="ECO:0000259" key="2">
    <source>
        <dbReference type="SMART" id="SM00848"/>
    </source>
</evidence>
<reference evidence="3" key="1">
    <citation type="journal article" date="2023" name="bioRxiv">
        <title>Improved chromosome-level genome assembly for marigold (Tagetes erecta).</title>
        <authorList>
            <person name="Jiang F."/>
            <person name="Yuan L."/>
            <person name="Wang S."/>
            <person name="Wang H."/>
            <person name="Xu D."/>
            <person name="Wang A."/>
            <person name="Fan W."/>
        </authorList>
    </citation>
    <scope>NUCLEOTIDE SEQUENCE</scope>
    <source>
        <strain evidence="3">WSJ</strain>
        <tissue evidence="3">Leaf</tissue>
    </source>
</reference>
<proteinExistence type="predicted"/>
<evidence type="ECO:0000256" key="1">
    <source>
        <dbReference type="SAM" id="MobiDB-lite"/>
    </source>
</evidence>
<sequence>MALYLFLKKSFPCLISANTKFPACCYLSKGRLLDDEYDYDVENEDEMRAKYESFLVKYDKFYPNPKVKERRFNNFKETLRFLKHHKATNTNPINNLGINCMADVAISEINGLLRVKTKDPSPFYRPPPPPRSHPKTPRFHPVDYAKAKSELVS</sequence>
<dbReference type="InterPro" id="IPR013201">
    <property type="entry name" value="Prot_inhib_I29"/>
</dbReference>
<dbReference type="AlphaFoldDB" id="A0AAD8KT75"/>
<accession>A0AAD8KT75</accession>
<dbReference type="Proteomes" id="UP001229421">
    <property type="component" value="Unassembled WGS sequence"/>
</dbReference>
<organism evidence="3 4">
    <name type="scientific">Tagetes erecta</name>
    <name type="common">African marigold</name>
    <dbReference type="NCBI Taxonomy" id="13708"/>
    <lineage>
        <taxon>Eukaryota</taxon>
        <taxon>Viridiplantae</taxon>
        <taxon>Streptophyta</taxon>
        <taxon>Embryophyta</taxon>
        <taxon>Tracheophyta</taxon>
        <taxon>Spermatophyta</taxon>
        <taxon>Magnoliopsida</taxon>
        <taxon>eudicotyledons</taxon>
        <taxon>Gunneridae</taxon>
        <taxon>Pentapetalae</taxon>
        <taxon>asterids</taxon>
        <taxon>campanulids</taxon>
        <taxon>Asterales</taxon>
        <taxon>Asteraceae</taxon>
        <taxon>Asteroideae</taxon>
        <taxon>Heliantheae alliance</taxon>
        <taxon>Tageteae</taxon>
        <taxon>Tagetes</taxon>
    </lineage>
</organism>
<dbReference type="EMBL" id="JAUHHV010000003">
    <property type="protein sequence ID" value="KAK1429104.1"/>
    <property type="molecule type" value="Genomic_DNA"/>
</dbReference>
<feature type="region of interest" description="Disordered" evidence="1">
    <location>
        <begin position="118"/>
        <end position="141"/>
    </location>
</feature>
<evidence type="ECO:0000313" key="3">
    <source>
        <dbReference type="EMBL" id="KAK1429104.1"/>
    </source>
</evidence>
<dbReference type="Gene3D" id="1.10.287.2250">
    <property type="match status" value="1"/>
</dbReference>
<dbReference type="InterPro" id="IPR038765">
    <property type="entry name" value="Papain-like_cys_pep_sf"/>
</dbReference>
<feature type="domain" description="Cathepsin propeptide inhibitor" evidence="2">
    <location>
        <begin position="51"/>
        <end position="109"/>
    </location>
</feature>
<protein>
    <recommendedName>
        <fullName evidence="2">Cathepsin propeptide inhibitor domain-containing protein</fullName>
    </recommendedName>
</protein>
<comment type="caution">
    <text evidence="3">The sequence shown here is derived from an EMBL/GenBank/DDBJ whole genome shotgun (WGS) entry which is preliminary data.</text>
</comment>
<dbReference type="SUPFAM" id="SSF54001">
    <property type="entry name" value="Cysteine proteinases"/>
    <property type="match status" value="1"/>
</dbReference>
<dbReference type="Pfam" id="PF08246">
    <property type="entry name" value="Inhibitor_I29"/>
    <property type="match status" value="1"/>
</dbReference>
<gene>
    <name evidence="3" type="ORF">QVD17_11306</name>
</gene>